<dbReference type="InterPro" id="IPR000836">
    <property type="entry name" value="PRTase_dom"/>
</dbReference>
<accession>G7V8P2</accession>
<dbReference type="Proteomes" id="UP000005868">
    <property type="component" value="Chromosome"/>
</dbReference>
<comment type="similarity">
    <text evidence="1">Belongs to the DNA polymerase type-Y family.</text>
</comment>
<evidence type="ECO:0000313" key="4">
    <source>
        <dbReference type="Proteomes" id="UP000005868"/>
    </source>
</evidence>
<dbReference type="PANTHER" id="PTHR11076:SF34">
    <property type="entry name" value="PROTEIN UMUC"/>
    <property type="match status" value="1"/>
</dbReference>
<keyword evidence="3" id="KW-0239">DNA-directed DNA polymerase</keyword>
<dbReference type="OrthoDB" id="9808813at2"/>
<dbReference type="Pfam" id="PF11798">
    <property type="entry name" value="IMS_HHH"/>
    <property type="match status" value="1"/>
</dbReference>
<dbReference type="InterPro" id="IPR024728">
    <property type="entry name" value="PolY_HhH_motif"/>
</dbReference>
<dbReference type="eggNOG" id="COG0389">
    <property type="taxonomic scope" value="Bacteria"/>
</dbReference>
<dbReference type="InterPro" id="IPR029057">
    <property type="entry name" value="PRTase-like"/>
</dbReference>
<dbReference type="PANTHER" id="PTHR11076">
    <property type="entry name" value="DNA REPAIR POLYMERASE UMUC / TRANSFERASE FAMILY MEMBER"/>
    <property type="match status" value="1"/>
</dbReference>
<dbReference type="EC" id="2.7.7.7" evidence="3"/>
<proteinExistence type="inferred from homology"/>
<feature type="domain" description="UmuC" evidence="2">
    <location>
        <begin position="3"/>
        <end position="187"/>
    </location>
</feature>
<dbReference type="Pfam" id="PF00817">
    <property type="entry name" value="IMS"/>
    <property type="match status" value="1"/>
</dbReference>
<dbReference type="eggNOG" id="COG1040">
    <property type="taxonomic scope" value="Bacteria"/>
</dbReference>
<organism evidence="3 4">
    <name type="scientific">Thermovirga lienii (strain ATCC BAA-1197 / DSM 17291 / Cas60314)</name>
    <dbReference type="NCBI Taxonomy" id="580340"/>
    <lineage>
        <taxon>Bacteria</taxon>
        <taxon>Thermotogati</taxon>
        <taxon>Synergistota</taxon>
        <taxon>Synergistia</taxon>
        <taxon>Synergistales</taxon>
        <taxon>Thermovirgaceae</taxon>
        <taxon>Thermovirga</taxon>
    </lineage>
</organism>
<dbReference type="PROSITE" id="PS50173">
    <property type="entry name" value="UMUC"/>
    <property type="match status" value="1"/>
</dbReference>
<reference evidence="4" key="1">
    <citation type="submission" date="2011-10" db="EMBL/GenBank/DDBJ databases">
        <title>The complete genome of chromosome of Thermovirga lienii DSM 17291.</title>
        <authorList>
            <consortium name="US DOE Joint Genome Institute (JGI-PGF)"/>
            <person name="Lucas S."/>
            <person name="Copeland A."/>
            <person name="Lapidus A."/>
            <person name="Glavina del Rio T."/>
            <person name="Dalin E."/>
            <person name="Tice H."/>
            <person name="Bruce D."/>
            <person name="Goodwin L."/>
            <person name="Pitluck S."/>
            <person name="Peters L."/>
            <person name="Mikhailova N."/>
            <person name="Saunders E."/>
            <person name="Kyrpides N."/>
            <person name="Mavromatis K."/>
            <person name="Ivanova N."/>
            <person name="Last F.I."/>
            <person name="Brettin T."/>
            <person name="Detter J.C."/>
            <person name="Han C."/>
            <person name="Larimer F."/>
            <person name="Land M."/>
            <person name="Hauser L."/>
            <person name="Markowitz V."/>
            <person name="Cheng J.-F."/>
            <person name="Hugenholtz P."/>
            <person name="Woyke T."/>
            <person name="Wu D."/>
            <person name="Spring S."/>
            <person name="Schroeder M."/>
            <person name="Brambilla E.-M."/>
            <person name="Klenk H.-P."/>
            <person name="Eisen J.A."/>
        </authorList>
    </citation>
    <scope>NUCLEOTIDE SEQUENCE [LARGE SCALE GENOMIC DNA]</scope>
    <source>
        <strain evidence="4">ATCC BAA-1197 / DSM 17291 / Cas60314</strain>
    </source>
</reference>
<reference evidence="3 4" key="2">
    <citation type="journal article" date="2012" name="Stand. Genomic Sci.">
        <title>Genome sequence of the moderately thermophilic, amino-acid-degrading and sulfur-reducing bacterium Thermovirga lienii type strain (Cas60314(T)).</title>
        <authorList>
            <person name="Goker M."/>
            <person name="Saunders E."/>
            <person name="Lapidus A."/>
            <person name="Nolan M."/>
            <person name="Lucas S."/>
            <person name="Hammon N."/>
            <person name="Deshpande S."/>
            <person name="Cheng J.F."/>
            <person name="Han C."/>
            <person name="Tapia R."/>
            <person name="Goodwin L.A."/>
            <person name="Pitluck S."/>
            <person name="Liolios K."/>
            <person name="Mavromatis K."/>
            <person name="Pagani I."/>
            <person name="Ivanova N."/>
            <person name="Mikhailova N."/>
            <person name="Pati A."/>
            <person name="Chen A."/>
            <person name="Palaniappan K."/>
            <person name="Land M."/>
            <person name="Chang Y.J."/>
            <person name="Jeffries C.D."/>
            <person name="Brambilla E.M."/>
            <person name="Rohde M."/>
            <person name="Spring S."/>
            <person name="Detter J.C."/>
            <person name="Woyke T."/>
            <person name="Bristow J."/>
            <person name="Eisen J.A."/>
            <person name="Markowitz V."/>
            <person name="Hugenholtz P."/>
            <person name="Kyrpides N.C."/>
            <person name="Klenk H.P."/>
        </authorList>
    </citation>
    <scope>NUCLEOTIDE SEQUENCE [LARGE SCALE GENOMIC DNA]</scope>
    <source>
        <strain evidence="4">ATCC BAA-1197 / DSM 17291 / Cas60314</strain>
    </source>
</reference>
<keyword evidence="3" id="KW-0808">Transferase</keyword>
<gene>
    <name evidence="3" type="ordered locus">Tlie_1782</name>
</gene>
<dbReference type="Gene3D" id="3.30.1490.100">
    <property type="entry name" value="DNA polymerase, Y-family, little finger domain"/>
    <property type="match status" value="1"/>
</dbReference>
<dbReference type="GO" id="GO:0003684">
    <property type="term" value="F:damaged DNA binding"/>
    <property type="evidence" value="ECO:0007669"/>
    <property type="project" value="InterPro"/>
</dbReference>
<dbReference type="CDD" id="cd01700">
    <property type="entry name" value="PolY_Pol_V_umuC"/>
    <property type="match status" value="1"/>
</dbReference>
<dbReference type="Gene3D" id="3.40.1170.60">
    <property type="match status" value="1"/>
</dbReference>
<dbReference type="CDD" id="cd06223">
    <property type="entry name" value="PRTases_typeI"/>
    <property type="match status" value="1"/>
</dbReference>
<dbReference type="Pfam" id="PF11799">
    <property type="entry name" value="IMS_C"/>
    <property type="match status" value="1"/>
</dbReference>
<evidence type="ECO:0000313" key="3">
    <source>
        <dbReference type="EMBL" id="AER67503.1"/>
    </source>
</evidence>
<dbReference type="STRING" id="580340.Tlie_1782"/>
<keyword evidence="3" id="KW-0548">Nucleotidyltransferase</keyword>
<protein>
    <submittedName>
        <fullName evidence="3">DNA-directed DNA polymerase</fullName>
        <ecNumber evidence="3">2.7.7.7</ecNumber>
    </submittedName>
</protein>
<dbReference type="GO" id="GO:0005829">
    <property type="term" value="C:cytosol"/>
    <property type="evidence" value="ECO:0007669"/>
    <property type="project" value="TreeGrafter"/>
</dbReference>
<dbReference type="InterPro" id="IPR043128">
    <property type="entry name" value="Rev_trsase/Diguanyl_cyclase"/>
</dbReference>
<name>G7V8P2_THELD</name>
<dbReference type="GO" id="GO:0006281">
    <property type="term" value="P:DNA repair"/>
    <property type="evidence" value="ECO:0007669"/>
    <property type="project" value="InterPro"/>
</dbReference>
<evidence type="ECO:0000256" key="1">
    <source>
        <dbReference type="ARBA" id="ARBA00010945"/>
    </source>
</evidence>
<dbReference type="InterPro" id="IPR036775">
    <property type="entry name" value="DNA_pol_Y-fam_lit_finger_sf"/>
</dbReference>
<dbReference type="GO" id="GO:0042276">
    <property type="term" value="P:error-prone translesion synthesis"/>
    <property type="evidence" value="ECO:0007669"/>
    <property type="project" value="TreeGrafter"/>
</dbReference>
<dbReference type="InterPro" id="IPR050116">
    <property type="entry name" value="DNA_polymerase-Y"/>
</dbReference>
<dbReference type="AlphaFoldDB" id="G7V8P2"/>
<dbReference type="InterPro" id="IPR043502">
    <property type="entry name" value="DNA/RNA_pol_sf"/>
</dbReference>
<evidence type="ECO:0000259" key="2">
    <source>
        <dbReference type="PROSITE" id="PS50173"/>
    </source>
</evidence>
<dbReference type="EMBL" id="CP003096">
    <property type="protein sequence ID" value="AER67503.1"/>
    <property type="molecule type" value="Genomic_DNA"/>
</dbReference>
<dbReference type="SUPFAM" id="SSF100879">
    <property type="entry name" value="Lesion bypass DNA polymerase (Y-family), little finger domain"/>
    <property type="match status" value="1"/>
</dbReference>
<dbReference type="SUPFAM" id="SSF53271">
    <property type="entry name" value="PRTase-like"/>
    <property type="match status" value="1"/>
</dbReference>
<dbReference type="Gene3D" id="3.40.50.2020">
    <property type="match status" value="1"/>
</dbReference>
<sequence length="584" mass="66313">MLLALCDCNNFFVSCERVRDPSLEGRPVIVLSHNDGCVVARSNEAKALGIGMAVPFFTVKALCRKNRVVVLKGDHEYYRIMSRKVMKCLHLLVPEVEVSSIDEAYLHLTGIHKEDPVGFSRQVRNFIKEETGIPVSIGIGNTKTLAKAAGYIAKREELHEGVFWISSEEVAKEVLKRIPIEEVWGIGRKTAGKLRSIGLTSGYDLFVSDEKWILENFPALVWSTWKELRGVVCYPFTAERQPRKSIQIAPSFRHPVRELEEIWVALLEHVEEAALILRKEKLLCKSLQVSLHTNPYRTDLPQYNNSANIKLKVPSDCTHDLVEAAKEALEKIYKRGYLYRKVGLTLKDLIPRDMVQVTLFEEEKRKKKRLLMDAVDQVVNFLGKDALRLAATKTPRESHPMEDLKKFFPGKTPWDEGYALGVIRPCRNILQADLSDLEKLFKRFKHKAEYKAVKEIAALLAPKLLEISPHILVFVPPFGGRNRKEPLEILAEELTIRTRVPLAKEAFIKKRPVPELKKIPNPKERFNAVSNAYGFSKSVKVQGKRIVLLDDVVRSGASIFEASRVLKQEGRASWVAVLVLAVMQ</sequence>
<dbReference type="Gene3D" id="3.30.70.270">
    <property type="match status" value="1"/>
</dbReference>
<dbReference type="GO" id="GO:0009432">
    <property type="term" value="P:SOS response"/>
    <property type="evidence" value="ECO:0007669"/>
    <property type="project" value="TreeGrafter"/>
</dbReference>
<dbReference type="GO" id="GO:0003887">
    <property type="term" value="F:DNA-directed DNA polymerase activity"/>
    <property type="evidence" value="ECO:0007669"/>
    <property type="project" value="UniProtKB-KW"/>
</dbReference>
<dbReference type="Gene3D" id="1.10.150.20">
    <property type="entry name" value="5' to 3' exonuclease, C-terminal subdomain"/>
    <property type="match status" value="1"/>
</dbReference>
<dbReference type="KEGG" id="tli:Tlie_1782"/>
<dbReference type="SUPFAM" id="SSF56672">
    <property type="entry name" value="DNA/RNA polymerases"/>
    <property type="match status" value="1"/>
</dbReference>
<keyword evidence="4" id="KW-1185">Reference proteome</keyword>
<dbReference type="InterPro" id="IPR017961">
    <property type="entry name" value="DNA_pol_Y-fam_little_finger"/>
</dbReference>
<dbReference type="HOGENOM" id="CLU_012348_3_0_0"/>
<dbReference type="InterPro" id="IPR001126">
    <property type="entry name" value="UmuC"/>
</dbReference>